<dbReference type="PANTHER" id="PTHR15117:SF24">
    <property type="entry name" value="SCA7 DOMAIN-CONTAINING PROTEIN"/>
    <property type="match status" value="1"/>
</dbReference>
<dbReference type="Proteomes" id="UP001642540">
    <property type="component" value="Unassembled WGS sequence"/>
</dbReference>
<feature type="compositionally biased region" description="Low complexity" evidence="1">
    <location>
        <begin position="592"/>
        <end position="603"/>
    </location>
</feature>
<dbReference type="InterPro" id="IPR052237">
    <property type="entry name" value="Ataxin-7-like_regulator"/>
</dbReference>
<feature type="compositionally biased region" description="Basic and acidic residues" evidence="1">
    <location>
        <begin position="336"/>
        <end position="355"/>
    </location>
</feature>
<organism evidence="3 4">
    <name type="scientific">Orchesella dallaii</name>
    <dbReference type="NCBI Taxonomy" id="48710"/>
    <lineage>
        <taxon>Eukaryota</taxon>
        <taxon>Metazoa</taxon>
        <taxon>Ecdysozoa</taxon>
        <taxon>Arthropoda</taxon>
        <taxon>Hexapoda</taxon>
        <taxon>Collembola</taxon>
        <taxon>Entomobryomorpha</taxon>
        <taxon>Entomobryoidea</taxon>
        <taxon>Orchesellidae</taxon>
        <taxon>Orchesellinae</taxon>
        <taxon>Orchesella</taxon>
    </lineage>
</organism>
<protein>
    <recommendedName>
        <fullName evidence="2">SCA7 domain-containing protein</fullName>
    </recommendedName>
</protein>
<proteinExistence type="predicted"/>
<dbReference type="Pfam" id="PF08313">
    <property type="entry name" value="SCA7"/>
    <property type="match status" value="1"/>
</dbReference>
<evidence type="ECO:0000313" key="3">
    <source>
        <dbReference type="EMBL" id="CAL8114870.1"/>
    </source>
</evidence>
<feature type="compositionally biased region" description="Low complexity" evidence="1">
    <location>
        <begin position="564"/>
        <end position="575"/>
    </location>
</feature>
<feature type="compositionally biased region" description="Low complexity" evidence="1">
    <location>
        <begin position="406"/>
        <end position="422"/>
    </location>
</feature>
<feature type="compositionally biased region" description="Basic and acidic residues" evidence="1">
    <location>
        <begin position="469"/>
        <end position="481"/>
    </location>
</feature>
<dbReference type="EMBL" id="CAXLJM020000051">
    <property type="protein sequence ID" value="CAL8114870.1"/>
    <property type="molecule type" value="Genomic_DNA"/>
</dbReference>
<accession>A0ABP1QYR8</accession>
<feature type="domain" description="SCA7" evidence="2">
    <location>
        <begin position="499"/>
        <end position="566"/>
    </location>
</feature>
<name>A0ABP1QYR8_9HEXA</name>
<evidence type="ECO:0000259" key="2">
    <source>
        <dbReference type="PROSITE" id="PS51505"/>
    </source>
</evidence>
<feature type="compositionally biased region" description="Low complexity" evidence="1">
    <location>
        <begin position="190"/>
        <end position="259"/>
    </location>
</feature>
<feature type="compositionally biased region" description="Polar residues" evidence="1">
    <location>
        <begin position="386"/>
        <end position="397"/>
    </location>
</feature>
<dbReference type="Gene3D" id="6.10.140.1270">
    <property type="match status" value="1"/>
</dbReference>
<feature type="compositionally biased region" description="Basic and acidic residues" evidence="1">
    <location>
        <begin position="491"/>
        <end position="503"/>
    </location>
</feature>
<dbReference type="PANTHER" id="PTHR15117">
    <property type="entry name" value="ATAXIN 7 RELATED"/>
    <property type="match status" value="1"/>
</dbReference>
<feature type="compositionally biased region" description="Low complexity" evidence="1">
    <location>
        <begin position="151"/>
        <end position="161"/>
    </location>
</feature>
<dbReference type="PROSITE" id="PS51505">
    <property type="entry name" value="SCA7"/>
    <property type="match status" value="1"/>
</dbReference>
<feature type="compositionally biased region" description="Polar residues" evidence="1">
    <location>
        <begin position="164"/>
        <end position="181"/>
    </location>
</feature>
<feature type="compositionally biased region" description="Basic residues" evidence="1">
    <location>
        <begin position="356"/>
        <end position="365"/>
    </location>
</feature>
<feature type="region of interest" description="Disordered" evidence="1">
    <location>
        <begin position="150"/>
        <end position="272"/>
    </location>
</feature>
<reference evidence="3 4" key="1">
    <citation type="submission" date="2024-08" db="EMBL/GenBank/DDBJ databases">
        <authorList>
            <person name="Cucini C."/>
            <person name="Frati F."/>
        </authorList>
    </citation>
    <scope>NUCLEOTIDE SEQUENCE [LARGE SCALE GENOMIC DNA]</scope>
</reference>
<feature type="region of interest" description="Disordered" evidence="1">
    <location>
        <begin position="563"/>
        <end position="609"/>
    </location>
</feature>
<comment type="caution">
    <text evidence="3">The sequence shown here is derived from an EMBL/GenBank/DDBJ whole genome shotgun (WGS) entry which is preliminary data.</text>
</comment>
<evidence type="ECO:0000256" key="1">
    <source>
        <dbReference type="SAM" id="MobiDB-lite"/>
    </source>
</evidence>
<feature type="compositionally biased region" description="Low complexity" evidence="1">
    <location>
        <begin position="442"/>
        <end position="459"/>
    </location>
</feature>
<gene>
    <name evidence="3" type="ORF">ODALV1_LOCUS16638</name>
</gene>
<sequence length="766" mass="84097">MIGKPWSCWNLPEQPTELDLRKLREAFQQPDHHRGQLQSTPLPAGYLPLFGQHPDIDFLSITKCPACGWLLKMQHANKHFLRDSRGAIVCKDSDLAIYGSKVLGKALHPVGEIKDSYSKKITLRIVQPAHGSIKATQALRGALGINDIGLSKSRSGSSSHSSKTDYMTHSSLQYRSRSHSQAHPPPPPSYTSKSRTGGSSSSSSHLSHSSNHTSVKGKSSKSTTQTSNSSWSSLRSSSSSSSTSKSSSSHKPSHTNSGSYTLSIPSEDMGGSESVEDLLMSSVAHNYGSSKHTVHIIATSNSASKAKAAAAAAAAAADPYYDHVKNYSDVPEKRIKLDSSHSRSSDHHHQRSSDHHHSHHSHHKSSSSDGHSDSYSKSKSKHSSSGLVNGTVSSHGASTDSKKSKSSSSSTSSHSKNETSSSNKHHLRSSAPTTLVSATKPHVSLSSLSSGHSSRSHTLANTLAGSNTSDKEKDRDREKTSSPKKKKRKREKDEPRKIIPLKDRDFNPDKHCGVCTTSNNLPCKRSLTCKTHSVALRRAVGGRSQSFDALLAAHKLAKTEEKNYTTPTPTTTVAKKVVEEVIPPKPKKKKPSGTNSNSGTSPNDLPTLGVVSEPRYARSVSPDIEVIAVRTKPIPPAPEVELVRYPPKKYKTCPLVYPYEPENQAKFEEVWYDPQMLEGKTAEEKRKFRFLLCHYKNPHFLRCEVPKPLVKNVREKRNVFSNWNPHEKPLAGYQHNVSWTPGERQRQISLSESEEDLQLLGHYKKK</sequence>
<feature type="region of interest" description="Disordered" evidence="1">
    <location>
        <begin position="336"/>
        <end position="503"/>
    </location>
</feature>
<dbReference type="InterPro" id="IPR013243">
    <property type="entry name" value="SCA7_dom"/>
</dbReference>
<evidence type="ECO:0000313" key="4">
    <source>
        <dbReference type="Proteomes" id="UP001642540"/>
    </source>
</evidence>
<keyword evidence="4" id="KW-1185">Reference proteome</keyword>